<dbReference type="GO" id="GO:0016747">
    <property type="term" value="F:acyltransferase activity, transferring groups other than amino-acyl groups"/>
    <property type="evidence" value="ECO:0007669"/>
    <property type="project" value="InterPro"/>
</dbReference>
<reference evidence="3" key="1">
    <citation type="submission" date="2016-10" db="EMBL/GenBank/DDBJ databases">
        <authorList>
            <person name="Varghese N."/>
            <person name="Submissions S."/>
        </authorList>
    </citation>
    <scope>NUCLEOTIDE SEQUENCE [LARGE SCALE GENOMIC DNA]</scope>
    <source>
        <strain evidence="3">DSM 15363</strain>
    </source>
</reference>
<dbReference type="AlphaFoldDB" id="A0A1G8BQ08"/>
<evidence type="ECO:0000313" key="3">
    <source>
        <dbReference type="Proteomes" id="UP000199492"/>
    </source>
</evidence>
<dbReference type="InterPro" id="IPR051531">
    <property type="entry name" value="N-acetyltransferase"/>
</dbReference>
<dbReference type="RefSeq" id="WP_175455575.1">
    <property type="nucleotide sequence ID" value="NZ_FNCZ01000002.1"/>
</dbReference>
<sequence length="175" mass="20272">MDFIPIETKRLILRPITEADTLDFYELDSNPEVHLFLGNEPVVKIEESHSMINKILQQYKTHGVGRLAIIEKSTNHFFGWSGLKYEKDYRTQFNYYDLGSRIKEQYWGKGYATEAAISSLEYGFKTLKLAEIGAVADINNNASNVILKKIGMHLTSTFDYNTEVLNWYIMKNPYL</sequence>
<accession>A0A1G8BQ08</accession>
<keyword evidence="3" id="KW-1185">Reference proteome</keyword>
<dbReference type="PROSITE" id="PS51186">
    <property type="entry name" value="GNAT"/>
    <property type="match status" value="1"/>
</dbReference>
<protein>
    <submittedName>
        <fullName evidence="2">Protein N-acetyltransferase, RimJ/RimL family</fullName>
    </submittedName>
</protein>
<dbReference type="Proteomes" id="UP000199492">
    <property type="component" value="Unassembled WGS sequence"/>
</dbReference>
<keyword evidence="2" id="KW-0808">Transferase</keyword>
<dbReference type="Pfam" id="PF13302">
    <property type="entry name" value="Acetyltransf_3"/>
    <property type="match status" value="1"/>
</dbReference>
<organism evidence="2 3">
    <name type="scientific">Winogradskyella thalassocola</name>
    <dbReference type="NCBI Taxonomy" id="262004"/>
    <lineage>
        <taxon>Bacteria</taxon>
        <taxon>Pseudomonadati</taxon>
        <taxon>Bacteroidota</taxon>
        <taxon>Flavobacteriia</taxon>
        <taxon>Flavobacteriales</taxon>
        <taxon>Flavobacteriaceae</taxon>
        <taxon>Winogradskyella</taxon>
    </lineage>
</organism>
<name>A0A1G8BQ08_9FLAO</name>
<dbReference type="InterPro" id="IPR000182">
    <property type="entry name" value="GNAT_dom"/>
</dbReference>
<gene>
    <name evidence="2" type="ORF">SAMN04489796_102387</name>
</gene>
<dbReference type="InterPro" id="IPR016181">
    <property type="entry name" value="Acyl_CoA_acyltransferase"/>
</dbReference>
<dbReference type="STRING" id="262004.SAMN04489796_102387"/>
<evidence type="ECO:0000313" key="2">
    <source>
        <dbReference type="EMBL" id="SDH35317.1"/>
    </source>
</evidence>
<feature type="domain" description="N-acetyltransferase" evidence="1">
    <location>
        <begin position="11"/>
        <end position="175"/>
    </location>
</feature>
<dbReference type="PANTHER" id="PTHR43792">
    <property type="entry name" value="GNAT FAMILY, PUTATIVE (AFU_ORTHOLOGUE AFUA_3G00765)-RELATED-RELATED"/>
    <property type="match status" value="1"/>
</dbReference>
<dbReference type="PANTHER" id="PTHR43792:SF16">
    <property type="entry name" value="N-ACETYLTRANSFERASE DOMAIN-CONTAINING PROTEIN"/>
    <property type="match status" value="1"/>
</dbReference>
<dbReference type="Gene3D" id="3.40.630.30">
    <property type="match status" value="1"/>
</dbReference>
<dbReference type="EMBL" id="FNCZ01000002">
    <property type="protein sequence ID" value="SDH35317.1"/>
    <property type="molecule type" value="Genomic_DNA"/>
</dbReference>
<evidence type="ECO:0000259" key="1">
    <source>
        <dbReference type="PROSITE" id="PS51186"/>
    </source>
</evidence>
<proteinExistence type="predicted"/>
<dbReference type="SUPFAM" id="SSF55729">
    <property type="entry name" value="Acyl-CoA N-acyltransferases (Nat)"/>
    <property type="match status" value="1"/>
</dbReference>